<sequence>MPTPLRRRLRMARRGLGYVVAIGLVLVAMVLALANQLLPLAERNPERVAAWLSERSGRPIAFDAVQTEWTRRGPLLQLENLRVGEGEGAFTVGDTEMLVSIYAGLFPGIPLSELRLRGLDLTLERLPDGRWQVRGLPGQEQSGGDPLAALEGLGELQVIDGRLSVVAPAMDIDATIPRIDLRLRVEEDTVRAGLRAWPTPHPHAGASPLDASLELDRTSGDGRVHAGAPQVDLAQWSSLLRLMGVAVDAGKGRAEGWARLRGNRVDQVAVDAALDAVTLVGASTEGAGNAKQVVLAKVAGRAQWQRMPGGWRLDAPSVQITDEAGQHEVGDLLLATGETMAVLAERVDAGPLVRVAALSDRLHPALRRWIGQADPRASLHDIRVTGERDGPLSASARVTGLGFDPVAGRPGLDGIAASVAGDATGFSAELDGDSAVRVHWPVAFGQDHVARLEGTISGWRGDDGWSVGSRALRVTSGDVGIDARGHLRWQGDGSRPWMELAATVDDTDLPVARQFWLRHLMSDALIDWLDTALVAGRLEDGRALLSGDLDEWPFEGDDGRFEASAHISGATVRYHPEWAPAEQVEADTRFIGNGFDITGTASVAGIAVDRVEAGLDSYRGGTLKVRASGDTGVGPLFDLLRASPLHALQPETFDSIEGSGPARASFGLDMPLRGRVPLSIAGTVQLQNARLSDPRWDLSFQGVTGQVDYSSTGFSAEGLRVRHQGRPGRLSMRAGEGHVNAAANVFEAELDASLGVEALADRAPQLDWLSAHVAGRSDWNVAVTVPKGGSAAEGGARLRMRSDLTGTTLRLPAPLDKAAATALETTVDAPLPLESGELRVGLGHLMALRARSGNGRTGVRIEAGSNRVAEAPPSSGLIATGRAARLDALEWLGLVQGGDGGGDFPLRRVDITAGGLRLLGSTFPDTRVRVSPDASGGMVVTATGASLDGRLRVPKAEGVAISGRFARLHWRSTREGTAPAGPTATSATAPAPDDGMDPARIPSLSIDVDDLKVADAALGRGTIRTRQTPAGLQLVQLATRGDGEAIDATGSWTGIGTAARTKMVADVTSDDFGKLMSELGLGNRLADGEGRLHLSAGWPGSPAAFQPARLDGELEIDVRDGTLIEVEPGAGRVLGLLSLAELPRRLSLDFGDFFQKGFAFNRLDGNIRFEDGRARSENLTIEGPAAEINIRGAADLRNATFDQTIEVLPRTGNLLTAVGAIAGGPVGAALGAAANAVLQKPLGQMAAKTYRVTGPWGAPEVEVVGRDQGRAATPTPPPAG</sequence>
<dbReference type="InterPro" id="IPR025263">
    <property type="entry name" value="YhdP_central"/>
</dbReference>
<dbReference type="PANTHER" id="PTHR38690:SF1">
    <property type="entry name" value="PROTEASE"/>
    <property type="match status" value="1"/>
</dbReference>
<evidence type="ECO:0000313" key="4">
    <source>
        <dbReference type="Proteomes" id="UP000190061"/>
    </source>
</evidence>
<dbReference type="Pfam" id="PF13116">
    <property type="entry name" value="YhdP"/>
    <property type="match status" value="1"/>
</dbReference>
<reference evidence="3 4" key="1">
    <citation type="submission" date="2017-02" db="EMBL/GenBank/DDBJ databases">
        <authorList>
            <person name="Peterson S.W."/>
        </authorList>
    </citation>
    <scope>NUCLEOTIDE SEQUENCE [LARGE SCALE GENOMIC DNA]</scope>
    <source>
        <strain evidence="3 4">DSM 21749</strain>
    </source>
</reference>
<protein>
    <submittedName>
        <fullName evidence="3">TIGR02099 family protein</fullName>
    </submittedName>
</protein>
<organism evidence="3 4">
    <name type="scientific">Lysobacter spongiicola DSM 21749</name>
    <dbReference type="NCBI Taxonomy" id="1122188"/>
    <lineage>
        <taxon>Bacteria</taxon>
        <taxon>Pseudomonadati</taxon>
        <taxon>Pseudomonadota</taxon>
        <taxon>Gammaproteobacteria</taxon>
        <taxon>Lysobacterales</taxon>
        <taxon>Lysobacteraceae</taxon>
        <taxon>Novilysobacter</taxon>
    </lineage>
</organism>
<keyword evidence="4" id="KW-1185">Reference proteome</keyword>
<evidence type="ECO:0000256" key="1">
    <source>
        <dbReference type="SAM" id="MobiDB-lite"/>
    </source>
</evidence>
<dbReference type="RefSeq" id="WP_078757283.1">
    <property type="nucleotide sequence ID" value="NZ_FUXP01000001.1"/>
</dbReference>
<dbReference type="AlphaFoldDB" id="A0A1T4N3M1"/>
<gene>
    <name evidence="3" type="ORF">SAMN02745674_00711</name>
</gene>
<dbReference type="STRING" id="1122188.SAMN02745674_00711"/>
<dbReference type="InterPro" id="IPR011836">
    <property type="entry name" value="YhdP"/>
</dbReference>
<dbReference type="PANTHER" id="PTHR38690">
    <property type="entry name" value="PROTEASE-RELATED"/>
    <property type="match status" value="1"/>
</dbReference>
<feature type="region of interest" description="Disordered" evidence="1">
    <location>
        <begin position="973"/>
        <end position="996"/>
    </location>
</feature>
<feature type="compositionally biased region" description="Low complexity" evidence="1">
    <location>
        <begin position="976"/>
        <end position="992"/>
    </location>
</feature>
<name>A0A1T4N3M1_9GAMM</name>
<evidence type="ECO:0000259" key="2">
    <source>
        <dbReference type="Pfam" id="PF13116"/>
    </source>
</evidence>
<feature type="domain" description="YhdP central" evidence="2">
    <location>
        <begin position="10"/>
        <end position="1261"/>
    </location>
</feature>
<accession>A0A1T4N3M1</accession>
<dbReference type="NCBIfam" id="TIGR02099">
    <property type="entry name" value="YhdP family protein"/>
    <property type="match status" value="1"/>
</dbReference>
<evidence type="ECO:0000313" key="3">
    <source>
        <dbReference type="EMBL" id="SJZ73744.1"/>
    </source>
</evidence>
<dbReference type="EMBL" id="FUXP01000001">
    <property type="protein sequence ID" value="SJZ73744.1"/>
    <property type="molecule type" value="Genomic_DNA"/>
</dbReference>
<dbReference type="OrthoDB" id="9762238at2"/>
<dbReference type="Proteomes" id="UP000190061">
    <property type="component" value="Unassembled WGS sequence"/>
</dbReference>
<proteinExistence type="predicted"/>